<protein>
    <submittedName>
        <fullName evidence="5">GntR family transcriptional regulator</fullName>
    </submittedName>
</protein>
<dbReference type="InterPro" id="IPR011663">
    <property type="entry name" value="UTRA"/>
</dbReference>
<keyword evidence="2" id="KW-0238">DNA-binding</keyword>
<dbReference type="Pfam" id="PF00392">
    <property type="entry name" value="GntR"/>
    <property type="match status" value="1"/>
</dbReference>
<name>A0A2T6AX70_9RHOB</name>
<evidence type="ECO:0000259" key="4">
    <source>
        <dbReference type="PROSITE" id="PS50949"/>
    </source>
</evidence>
<evidence type="ECO:0000313" key="5">
    <source>
        <dbReference type="EMBL" id="PTX48391.1"/>
    </source>
</evidence>
<dbReference type="Gene3D" id="1.10.10.10">
    <property type="entry name" value="Winged helix-like DNA-binding domain superfamily/Winged helix DNA-binding domain"/>
    <property type="match status" value="1"/>
</dbReference>
<dbReference type="InterPro" id="IPR036388">
    <property type="entry name" value="WH-like_DNA-bd_sf"/>
</dbReference>
<dbReference type="GO" id="GO:0003677">
    <property type="term" value="F:DNA binding"/>
    <property type="evidence" value="ECO:0007669"/>
    <property type="project" value="UniProtKB-KW"/>
</dbReference>
<dbReference type="GO" id="GO:0045892">
    <property type="term" value="P:negative regulation of DNA-templated transcription"/>
    <property type="evidence" value="ECO:0007669"/>
    <property type="project" value="TreeGrafter"/>
</dbReference>
<dbReference type="SMART" id="SM00866">
    <property type="entry name" value="UTRA"/>
    <property type="match status" value="1"/>
</dbReference>
<comment type="caution">
    <text evidence="5">The sequence shown here is derived from an EMBL/GenBank/DDBJ whole genome shotgun (WGS) entry which is preliminary data.</text>
</comment>
<sequence length="233" mass="26021">MPDPHALPLHIQISEMLIREIQAGRRTDGDRLPPERQMAQELGISVGTLRRALADLTEKGMLERVQGSGNYIRAKPDARSVYAFFRVELLDGGGLPTAELLSLDHMDKPRDLPPFGASEQAFRIRRLRRLNGRPAVLEEMWLDGACADSLEAQDLSESLYLFYRERLGIWISRAEDRLGQAPVPDWAPDAFGAAPGSPCLIAGRLSWAQDGRAIEFSRNWIDTEVATYVARIA</sequence>
<dbReference type="PANTHER" id="PTHR44846:SF1">
    <property type="entry name" value="MANNOSYL-D-GLYCERATE TRANSPORT_METABOLISM SYSTEM REPRESSOR MNGR-RELATED"/>
    <property type="match status" value="1"/>
</dbReference>
<dbReference type="CDD" id="cd07377">
    <property type="entry name" value="WHTH_GntR"/>
    <property type="match status" value="1"/>
</dbReference>
<organism evidence="5 6">
    <name type="scientific">Allosediminivita pacifica</name>
    <dbReference type="NCBI Taxonomy" id="1267769"/>
    <lineage>
        <taxon>Bacteria</taxon>
        <taxon>Pseudomonadati</taxon>
        <taxon>Pseudomonadota</taxon>
        <taxon>Alphaproteobacteria</taxon>
        <taxon>Rhodobacterales</taxon>
        <taxon>Paracoccaceae</taxon>
        <taxon>Allosediminivita</taxon>
    </lineage>
</organism>
<dbReference type="SMART" id="SM00345">
    <property type="entry name" value="HTH_GNTR"/>
    <property type="match status" value="1"/>
</dbReference>
<evidence type="ECO:0000256" key="3">
    <source>
        <dbReference type="ARBA" id="ARBA00023163"/>
    </source>
</evidence>
<dbReference type="OrthoDB" id="9794015at2"/>
<dbReference type="InterPro" id="IPR050679">
    <property type="entry name" value="Bact_HTH_transcr_reg"/>
</dbReference>
<keyword evidence="1" id="KW-0805">Transcription regulation</keyword>
<dbReference type="PRINTS" id="PR00035">
    <property type="entry name" value="HTHGNTR"/>
</dbReference>
<feature type="domain" description="HTH gntR-type" evidence="4">
    <location>
        <begin position="7"/>
        <end position="75"/>
    </location>
</feature>
<dbReference type="GO" id="GO:0003700">
    <property type="term" value="F:DNA-binding transcription factor activity"/>
    <property type="evidence" value="ECO:0007669"/>
    <property type="project" value="InterPro"/>
</dbReference>
<dbReference type="Proteomes" id="UP000244069">
    <property type="component" value="Unassembled WGS sequence"/>
</dbReference>
<dbReference type="PANTHER" id="PTHR44846">
    <property type="entry name" value="MANNOSYL-D-GLYCERATE TRANSPORT/METABOLISM SYSTEM REPRESSOR MNGR-RELATED"/>
    <property type="match status" value="1"/>
</dbReference>
<dbReference type="RefSeq" id="WP_107975826.1">
    <property type="nucleotide sequence ID" value="NZ_BMEZ01000011.1"/>
</dbReference>
<dbReference type="InterPro" id="IPR000524">
    <property type="entry name" value="Tscrpt_reg_HTH_GntR"/>
</dbReference>
<dbReference type="EMBL" id="QBKN01000009">
    <property type="protein sequence ID" value="PTX48391.1"/>
    <property type="molecule type" value="Genomic_DNA"/>
</dbReference>
<evidence type="ECO:0000313" key="6">
    <source>
        <dbReference type="Proteomes" id="UP000244069"/>
    </source>
</evidence>
<evidence type="ECO:0000256" key="1">
    <source>
        <dbReference type="ARBA" id="ARBA00023015"/>
    </source>
</evidence>
<proteinExistence type="predicted"/>
<dbReference type="PROSITE" id="PS50949">
    <property type="entry name" value="HTH_GNTR"/>
    <property type="match status" value="1"/>
</dbReference>
<dbReference type="AlphaFoldDB" id="A0A2T6AX70"/>
<keyword evidence="3" id="KW-0804">Transcription</keyword>
<gene>
    <name evidence="5" type="ORF">C8N44_10982</name>
</gene>
<reference evidence="5 6" key="1">
    <citation type="submission" date="2018-04" db="EMBL/GenBank/DDBJ databases">
        <title>Genomic Encyclopedia of Archaeal and Bacterial Type Strains, Phase II (KMG-II): from individual species to whole genera.</title>
        <authorList>
            <person name="Goeker M."/>
        </authorList>
    </citation>
    <scope>NUCLEOTIDE SEQUENCE [LARGE SCALE GENOMIC DNA]</scope>
    <source>
        <strain evidence="5 6">DSM 29329</strain>
    </source>
</reference>
<dbReference type="InterPro" id="IPR036390">
    <property type="entry name" value="WH_DNA-bd_sf"/>
</dbReference>
<keyword evidence="6" id="KW-1185">Reference proteome</keyword>
<dbReference type="SUPFAM" id="SSF46785">
    <property type="entry name" value="Winged helix' DNA-binding domain"/>
    <property type="match status" value="1"/>
</dbReference>
<dbReference type="SUPFAM" id="SSF64288">
    <property type="entry name" value="Chorismate lyase-like"/>
    <property type="match status" value="1"/>
</dbReference>
<dbReference type="Pfam" id="PF07702">
    <property type="entry name" value="UTRA"/>
    <property type="match status" value="1"/>
</dbReference>
<dbReference type="InterPro" id="IPR028978">
    <property type="entry name" value="Chorismate_lyase_/UTRA_dom_sf"/>
</dbReference>
<dbReference type="Gene3D" id="3.40.1410.10">
    <property type="entry name" value="Chorismate lyase-like"/>
    <property type="match status" value="1"/>
</dbReference>
<evidence type="ECO:0000256" key="2">
    <source>
        <dbReference type="ARBA" id="ARBA00023125"/>
    </source>
</evidence>
<accession>A0A2T6AX70</accession>